<keyword evidence="1" id="KW-0472">Membrane</keyword>
<gene>
    <name evidence="2" type="ORF">TRP8649_02768</name>
</gene>
<organism evidence="2 3">
    <name type="scientific">Pelagimonas phthalicica</name>
    <dbReference type="NCBI Taxonomy" id="1037362"/>
    <lineage>
        <taxon>Bacteria</taxon>
        <taxon>Pseudomonadati</taxon>
        <taxon>Pseudomonadota</taxon>
        <taxon>Alphaproteobacteria</taxon>
        <taxon>Rhodobacterales</taxon>
        <taxon>Roseobacteraceae</taxon>
        <taxon>Pelagimonas</taxon>
    </lineage>
</organism>
<evidence type="ECO:0000256" key="1">
    <source>
        <dbReference type="SAM" id="Phobius"/>
    </source>
</evidence>
<accession>A0A238JE25</accession>
<feature type="transmembrane region" description="Helical" evidence="1">
    <location>
        <begin position="54"/>
        <end position="74"/>
    </location>
</feature>
<keyword evidence="1" id="KW-1133">Transmembrane helix</keyword>
<protein>
    <submittedName>
        <fullName evidence="2">Uncharacterized protein</fullName>
    </submittedName>
</protein>
<dbReference type="EMBL" id="FXXP01000002">
    <property type="protein sequence ID" value="SMX28643.1"/>
    <property type="molecule type" value="Genomic_DNA"/>
</dbReference>
<dbReference type="AlphaFoldDB" id="A0A238JE25"/>
<reference evidence="3" key="1">
    <citation type="submission" date="2017-05" db="EMBL/GenBank/DDBJ databases">
        <authorList>
            <person name="Rodrigo-Torres L."/>
            <person name="Arahal R. D."/>
            <person name="Lucena T."/>
        </authorList>
    </citation>
    <scope>NUCLEOTIDE SEQUENCE [LARGE SCALE GENOMIC DNA]</scope>
    <source>
        <strain evidence="3">CECT 8649</strain>
    </source>
</reference>
<sequence>MDITTSDLTAKQAKPVAPGRFFQRLFLSFIGAALIMAGFGVWLASSVAHDPQMLLIKLGISLFMLISGLCCLLVSKA</sequence>
<dbReference type="RefSeq" id="WP_099246132.1">
    <property type="nucleotide sequence ID" value="NZ_FXXP01000002.1"/>
</dbReference>
<keyword evidence="1" id="KW-0812">Transmembrane</keyword>
<evidence type="ECO:0000313" key="3">
    <source>
        <dbReference type="Proteomes" id="UP000225972"/>
    </source>
</evidence>
<dbReference type="OrthoDB" id="7874064at2"/>
<name>A0A238JE25_9RHOB</name>
<dbReference type="Proteomes" id="UP000225972">
    <property type="component" value="Unassembled WGS sequence"/>
</dbReference>
<feature type="transmembrane region" description="Helical" evidence="1">
    <location>
        <begin position="21"/>
        <end position="42"/>
    </location>
</feature>
<evidence type="ECO:0000313" key="2">
    <source>
        <dbReference type="EMBL" id="SMX28643.1"/>
    </source>
</evidence>
<keyword evidence="3" id="KW-1185">Reference proteome</keyword>
<proteinExistence type="predicted"/>